<evidence type="ECO:0000259" key="6">
    <source>
        <dbReference type="PROSITE" id="PS51387"/>
    </source>
</evidence>
<dbReference type="RefSeq" id="WP_093852674.1">
    <property type="nucleotide sequence ID" value="NZ_JAVRER010000002.1"/>
</dbReference>
<evidence type="ECO:0000256" key="1">
    <source>
        <dbReference type="ARBA" id="ARBA00001974"/>
    </source>
</evidence>
<gene>
    <name evidence="7" type="ORF">RM574_02285</name>
</gene>
<comment type="cofactor">
    <cofactor evidence="1">
        <name>FAD</name>
        <dbReference type="ChEBI" id="CHEBI:57692"/>
    </cofactor>
</comment>
<evidence type="ECO:0000256" key="3">
    <source>
        <dbReference type="ARBA" id="ARBA00022630"/>
    </source>
</evidence>
<accession>A0ABD5E0H5</accession>
<protein>
    <submittedName>
        <fullName evidence="7">FAD-binding protein</fullName>
    </submittedName>
</protein>
<keyword evidence="3" id="KW-0285">Flavoprotein</keyword>
<keyword evidence="5" id="KW-0560">Oxidoreductase</keyword>
<dbReference type="InterPro" id="IPR036318">
    <property type="entry name" value="FAD-bd_PCMH-like_sf"/>
</dbReference>
<evidence type="ECO:0000313" key="8">
    <source>
        <dbReference type="Proteomes" id="UP001183607"/>
    </source>
</evidence>
<evidence type="ECO:0000256" key="5">
    <source>
        <dbReference type="ARBA" id="ARBA00023002"/>
    </source>
</evidence>
<comment type="similarity">
    <text evidence="2">Belongs to the oxygen-dependent FAD-linked oxidoreductase family.</text>
</comment>
<evidence type="ECO:0000256" key="2">
    <source>
        <dbReference type="ARBA" id="ARBA00005466"/>
    </source>
</evidence>
<evidence type="ECO:0000313" key="7">
    <source>
        <dbReference type="EMBL" id="MDT0414307.1"/>
    </source>
</evidence>
<keyword evidence="4" id="KW-0274">FAD</keyword>
<dbReference type="InterPro" id="IPR006094">
    <property type="entry name" value="Oxid_FAD_bind_N"/>
</dbReference>
<sequence>MTDPTALVVTRDDPRYPALVEGYNHRFVGRPDEVRLATDAEDVRAAVQAAVDTGRRIAVRSGGHCFEDFTAHRDVKVLLDLSALRHVGHDAGRDAFVVEPGARLDHVYRTLYDGWGVTIPAGTCFEVAAGGHFAAGGYGPLSRRDGLVVDHVTAVEAVVVGTDGRARLLVGTDRPDDPHHDLWWAHTGGGGGSFGVVTKYWLRTPGTPDGDPAAQLPRAPRAVLRRDTTWSWDGFSEADFRALLRGYCDWYEKNSAPGTPAAALWSNLIITHRSGTMLTLTSVIHDDTPDAAGVLAAHTEAVTRAIRAEPVSAATETCSWKDTWLPSYSWPSDPHGRYKNKAAYLRRGFSDEQITAIHRHLSSPDYDNPMGCLVVTGFGGQVNAVAPDATAVPQRDSILKASYSTGSWTDPADDARHLAWVRAYYRDVYAHSGGVPVPDESTDGSYIGYPDTDLADPGWNTSGTDWTALYFKDNYARLQRAKRAYDPRDVFRHALSVRLP</sequence>
<dbReference type="PANTHER" id="PTHR42973">
    <property type="entry name" value="BINDING OXIDOREDUCTASE, PUTATIVE (AFU_ORTHOLOGUE AFUA_1G17690)-RELATED"/>
    <property type="match status" value="1"/>
</dbReference>
<comment type="caution">
    <text evidence="7">The sequence shown here is derived from an EMBL/GenBank/DDBJ whole genome shotgun (WGS) entry which is preliminary data.</text>
</comment>
<dbReference type="InterPro" id="IPR012951">
    <property type="entry name" value="BBE"/>
</dbReference>
<feature type="domain" description="FAD-binding PCMH-type" evidence="6">
    <location>
        <begin position="27"/>
        <end position="207"/>
    </location>
</feature>
<dbReference type="Gene3D" id="3.30.465.10">
    <property type="match status" value="1"/>
</dbReference>
<dbReference type="Pfam" id="PF08031">
    <property type="entry name" value="BBE"/>
    <property type="match status" value="1"/>
</dbReference>
<dbReference type="EMBL" id="JAVRER010000002">
    <property type="protein sequence ID" value="MDT0414307.1"/>
    <property type="molecule type" value="Genomic_DNA"/>
</dbReference>
<name>A0ABD5E0H5_9ACTN</name>
<reference evidence="8" key="1">
    <citation type="submission" date="2023-07" db="EMBL/GenBank/DDBJ databases">
        <title>30 novel species of actinomycetes from the DSMZ collection.</title>
        <authorList>
            <person name="Nouioui I."/>
        </authorList>
    </citation>
    <scope>NUCLEOTIDE SEQUENCE [LARGE SCALE GENOMIC DNA]</scope>
    <source>
        <strain evidence="8">DSM 41982</strain>
    </source>
</reference>
<dbReference type="InterPro" id="IPR050416">
    <property type="entry name" value="FAD-linked_Oxidoreductase"/>
</dbReference>
<dbReference type="AlphaFoldDB" id="A0ABD5E0H5"/>
<organism evidence="7 8">
    <name type="scientific">Streptomyces evansiae</name>
    <dbReference type="NCBI Taxonomy" id="3075535"/>
    <lineage>
        <taxon>Bacteria</taxon>
        <taxon>Bacillati</taxon>
        <taxon>Actinomycetota</taxon>
        <taxon>Actinomycetes</taxon>
        <taxon>Kitasatosporales</taxon>
        <taxon>Streptomycetaceae</taxon>
        <taxon>Streptomyces</taxon>
    </lineage>
</organism>
<dbReference type="PANTHER" id="PTHR42973:SF39">
    <property type="entry name" value="FAD-BINDING PCMH-TYPE DOMAIN-CONTAINING PROTEIN"/>
    <property type="match status" value="1"/>
</dbReference>
<dbReference type="PROSITE" id="PS51387">
    <property type="entry name" value="FAD_PCMH"/>
    <property type="match status" value="1"/>
</dbReference>
<dbReference type="InterPro" id="IPR016166">
    <property type="entry name" value="FAD-bd_PCMH"/>
</dbReference>
<dbReference type="Pfam" id="PF01565">
    <property type="entry name" value="FAD_binding_4"/>
    <property type="match status" value="1"/>
</dbReference>
<proteinExistence type="inferred from homology"/>
<dbReference type="PROSITE" id="PS00862">
    <property type="entry name" value="OX2_COVAL_FAD"/>
    <property type="match status" value="1"/>
</dbReference>
<dbReference type="InterPro" id="IPR006093">
    <property type="entry name" value="Oxy_OxRdtase_FAD_BS"/>
</dbReference>
<dbReference type="SUPFAM" id="SSF56176">
    <property type="entry name" value="FAD-binding/transporter-associated domain-like"/>
    <property type="match status" value="1"/>
</dbReference>
<evidence type="ECO:0000256" key="4">
    <source>
        <dbReference type="ARBA" id="ARBA00022827"/>
    </source>
</evidence>
<dbReference type="GO" id="GO:0016491">
    <property type="term" value="F:oxidoreductase activity"/>
    <property type="evidence" value="ECO:0007669"/>
    <property type="project" value="UniProtKB-KW"/>
</dbReference>
<dbReference type="Proteomes" id="UP001183607">
    <property type="component" value="Unassembled WGS sequence"/>
</dbReference>
<dbReference type="InterPro" id="IPR016169">
    <property type="entry name" value="FAD-bd_PCMH_sub2"/>
</dbReference>
<dbReference type="Gene3D" id="3.40.462.20">
    <property type="match status" value="1"/>
</dbReference>